<dbReference type="EMBL" id="JACCBM010000001">
    <property type="protein sequence ID" value="NYD71220.1"/>
    <property type="molecule type" value="Genomic_DNA"/>
</dbReference>
<evidence type="ECO:0000259" key="6">
    <source>
        <dbReference type="Pfam" id="PF00501"/>
    </source>
</evidence>
<sequence length="607" mass="64660">MDQYENPAAVAADPGANVTDLLVERVRKAPDQPLFAVPENGGWRDITAAEFLTQVKAVAKGLIAAGIEPGDKIGLMCHTRYEWTLIDFATWFAGAVLVPIYETSSPAQVQWNLSDSGATAIIVETADHFARFDEIHADLPLVTRVWQVDLGDLDKLAATGGAVSDDEVERRRNLAQGSDLATLIYTSGTMGRPKGCVLTHSNFVELSRNAAVSMADVLAPGSSTLLFVTTAHVYARFISVLSVYSGVKVGHESNTKNLLPALGSFKPTFLLAVPRVFEKVYNSSEQKAEAGGKGKIFRAAAAVAVQHSEALDAGHVPLGLKLRFAVLDRLVLSKLRAALGGRVKYAVSGSAPLGHHLGHFYRSLGVKILEGYGLTETTAPATVNVPEQFKIGTVGPPLPGVAVKLAGDGEILIKGVNVFAGYWNNPEATAEVMDGEWFKTGDIGTLDDDGFLTITGRKKEIIVTAGGKNVAPAVLEDPIRANPVVGQVVVVGDQRPFISALITLDSEMLPVWLNNNGQDATMSLTEAAVNPAVLAEIQRAVDTANALVSRAESIRKFVVLTDEFTEDSGHLTPKMSIKRNVILKDYAAVVDGIYSAAPATEGQSLVF</sequence>
<protein>
    <recommendedName>
        <fullName evidence="5">Acyl-CoA synthetase</fullName>
    </recommendedName>
</protein>
<dbReference type="Proteomes" id="UP000549913">
    <property type="component" value="Unassembled WGS sequence"/>
</dbReference>
<comment type="similarity">
    <text evidence="1">Belongs to the ATP-dependent AMP-binding enzyme family.</text>
</comment>
<comment type="caution">
    <text evidence="7">The sequence shown here is derived from an EMBL/GenBank/DDBJ whole genome shotgun (WGS) entry which is preliminary data.</text>
</comment>
<accession>A0A852SR84</accession>
<keyword evidence="4" id="KW-0443">Lipid metabolism</keyword>
<dbReference type="Pfam" id="PF00501">
    <property type="entry name" value="AMP-binding"/>
    <property type="match status" value="1"/>
</dbReference>
<dbReference type="PANTHER" id="PTHR43272:SF32">
    <property type="entry name" value="AMP-DEPENDENT SYNTHETASE_LIGASE DOMAIN-CONTAINING PROTEIN"/>
    <property type="match status" value="1"/>
</dbReference>
<evidence type="ECO:0000256" key="1">
    <source>
        <dbReference type="ARBA" id="ARBA00006432"/>
    </source>
</evidence>
<dbReference type="InterPro" id="IPR042099">
    <property type="entry name" value="ANL_N_sf"/>
</dbReference>
<evidence type="ECO:0000313" key="8">
    <source>
        <dbReference type="Proteomes" id="UP000549913"/>
    </source>
</evidence>
<organism evidence="7 8">
    <name type="scientific">Herbiconiux flava</name>
    <dbReference type="NCBI Taxonomy" id="881268"/>
    <lineage>
        <taxon>Bacteria</taxon>
        <taxon>Bacillati</taxon>
        <taxon>Actinomycetota</taxon>
        <taxon>Actinomycetes</taxon>
        <taxon>Micrococcales</taxon>
        <taxon>Microbacteriaceae</taxon>
        <taxon>Herbiconiux</taxon>
    </lineage>
</organism>
<evidence type="ECO:0000256" key="2">
    <source>
        <dbReference type="ARBA" id="ARBA00022598"/>
    </source>
</evidence>
<dbReference type="AlphaFoldDB" id="A0A852SR84"/>
<proteinExistence type="inferred from homology"/>
<dbReference type="SUPFAM" id="SSF56801">
    <property type="entry name" value="Acetyl-CoA synthetase-like"/>
    <property type="match status" value="1"/>
</dbReference>
<keyword evidence="8" id="KW-1185">Reference proteome</keyword>
<dbReference type="InterPro" id="IPR000873">
    <property type="entry name" value="AMP-dep_synth/lig_dom"/>
</dbReference>
<evidence type="ECO:0000313" key="7">
    <source>
        <dbReference type="EMBL" id="NYD71220.1"/>
    </source>
</evidence>
<evidence type="ECO:0000256" key="5">
    <source>
        <dbReference type="ARBA" id="ARBA00032875"/>
    </source>
</evidence>
<gene>
    <name evidence="7" type="ORF">BJ984_002378</name>
</gene>
<reference evidence="7 8" key="1">
    <citation type="submission" date="2020-07" db="EMBL/GenBank/DDBJ databases">
        <title>Sequencing the genomes of 1000 actinobacteria strains.</title>
        <authorList>
            <person name="Klenk H.-P."/>
        </authorList>
    </citation>
    <scope>NUCLEOTIDE SEQUENCE [LARGE SCALE GENOMIC DNA]</scope>
    <source>
        <strain evidence="7 8">DSM 26474</strain>
    </source>
</reference>
<evidence type="ECO:0000256" key="3">
    <source>
        <dbReference type="ARBA" id="ARBA00022832"/>
    </source>
</evidence>
<keyword evidence="2 7" id="KW-0436">Ligase</keyword>
<keyword evidence="3" id="KW-0276">Fatty acid metabolism</keyword>
<dbReference type="GO" id="GO:0016020">
    <property type="term" value="C:membrane"/>
    <property type="evidence" value="ECO:0007669"/>
    <property type="project" value="TreeGrafter"/>
</dbReference>
<dbReference type="Pfam" id="PF23562">
    <property type="entry name" value="AMP-binding_C_3"/>
    <property type="match status" value="1"/>
</dbReference>
<dbReference type="PANTHER" id="PTHR43272">
    <property type="entry name" value="LONG-CHAIN-FATTY-ACID--COA LIGASE"/>
    <property type="match status" value="1"/>
</dbReference>
<dbReference type="Gene3D" id="3.40.50.12780">
    <property type="entry name" value="N-terminal domain of ligase-like"/>
    <property type="match status" value="1"/>
</dbReference>
<dbReference type="RefSeq" id="WP_179548220.1">
    <property type="nucleotide sequence ID" value="NZ_BSEW01000002.1"/>
</dbReference>
<dbReference type="CDD" id="cd05907">
    <property type="entry name" value="VL_LC_FACS_like"/>
    <property type="match status" value="1"/>
</dbReference>
<dbReference type="GO" id="GO:0004467">
    <property type="term" value="F:long-chain fatty acid-CoA ligase activity"/>
    <property type="evidence" value="ECO:0007669"/>
    <property type="project" value="TreeGrafter"/>
</dbReference>
<evidence type="ECO:0000256" key="4">
    <source>
        <dbReference type="ARBA" id="ARBA00023098"/>
    </source>
</evidence>
<feature type="domain" description="AMP-dependent synthetase/ligase" evidence="6">
    <location>
        <begin position="24"/>
        <end position="423"/>
    </location>
</feature>
<name>A0A852SR84_9MICO</name>